<reference evidence="6 7" key="1">
    <citation type="submission" date="2016-10" db="EMBL/GenBank/DDBJ databases">
        <authorList>
            <person name="de Groot N.N."/>
        </authorList>
    </citation>
    <scope>NUCLEOTIDE SEQUENCE [LARGE SCALE GENOMIC DNA]</scope>
    <source>
        <strain evidence="6 7">Nm110</strain>
    </source>
</reference>
<dbReference type="SMART" id="SM00091">
    <property type="entry name" value="PAS"/>
    <property type="match status" value="1"/>
</dbReference>
<dbReference type="CDD" id="cd00130">
    <property type="entry name" value="PAS"/>
    <property type="match status" value="1"/>
</dbReference>
<dbReference type="GO" id="GO:0000155">
    <property type="term" value="F:phosphorelay sensor kinase activity"/>
    <property type="evidence" value="ECO:0007669"/>
    <property type="project" value="InterPro"/>
</dbReference>
<dbReference type="CDD" id="cd16917">
    <property type="entry name" value="HATPase_UhpB-NarQ-NarX-like"/>
    <property type="match status" value="1"/>
</dbReference>
<dbReference type="Gene3D" id="3.30.565.10">
    <property type="entry name" value="Histidine kinase-like ATPase, C-terminal domain"/>
    <property type="match status" value="1"/>
</dbReference>
<sequence>MNKNQDPIETNASEIYSKIDFATELQIHRLELEKQNSKLNDAQQLKETPDRYAAFYDNVPVGYLILDKAGNILAINLTGSTLLGKERASLLNESFSTYIVQDDNDRFLKHLQQTFNSSTNAVTELRIKGPLGKVTQIRLESLVIEDAGICRTVMTNINPIKETVDYNQELLHGHRRLMQNLFKIQEEERRLLARELHDELGQWLTAIHAETETIAYFSEKDSTIHISAQAIKECIKKMHDAMHDMLSQLRPILLDTLGLEDALLELKKQWISHNPHITLELVFDGKFDKLSELINITIFRIVQEALNNVRNHAQASQVRVCLHRKTGATATEDTLSLSVEDNGKGYDADQIPHGLGVLGMRERAIAAGGKFFVRSIPNHGTQIHAKFPLDSSNRRRKTDVL</sequence>
<dbReference type="Gene3D" id="1.20.5.1930">
    <property type="match status" value="1"/>
</dbReference>
<dbReference type="PANTHER" id="PTHR24421:SF58">
    <property type="entry name" value="SIGNAL TRANSDUCTION HISTIDINE-PROTEIN KINASE_PHOSPHATASE UHPB"/>
    <property type="match status" value="1"/>
</dbReference>
<dbReference type="RefSeq" id="WP_074666742.1">
    <property type="nucleotide sequence ID" value="NZ_FNNH01000013.1"/>
</dbReference>
<evidence type="ECO:0000259" key="5">
    <source>
        <dbReference type="PROSITE" id="PS50112"/>
    </source>
</evidence>
<dbReference type="InterPro" id="IPR003594">
    <property type="entry name" value="HATPase_dom"/>
</dbReference>
<dbReference type="InterPro" id="IPR000014">
    <property type="entry name" value="PAS"/>
</dbReference>
<dbReference type="GO" id="GO:0006355">
    <property type="term" value="P:regulation of DNA-templated transcription"/>
    <property type="evidence" value="ECO:0007669"/>
    <property type="project" value="InterPro"/>
</dbReference>
<proteinExistence type="predicted"/>
<dbReference type="InterPro" id="IPR036890">
    <property type="entry name" value="HATPase_C_sf"/>
</dbReference>
<dbReference type="Proteomes" id="UP000183454">
    <property type="component" value="Unassembled WGS sequence"/>
</dbReference>
<dbReference type="InterPro" id="IPR035965">
    <property type="entry name" value="PAS-like_dom_sf"/>
</dbReference>
<evidence type="ECO:0000259" key="4">
    <source>
        <dbReference type="PROSITE" id="PS50109"/>
    </source>
</evidence>
<evidence type="ECO:0000313" key="7">
    <source>
        <dbReference type="Proteomes" id="UP000183454"/>
    </source>
</evidence>
<dbReference type="InterPro" id="IPR005467">
    <property type="entry name" value="His_kinase_dom"/>
</dbReference>
<name>A0A1H2U060_9PROT</name>
<dbReference type="PROSITE" id="PS50112">
    <property type="entry name" value="PAS"/>
    <property type="match status" value="1"/>
</dbReference>
<dbReference type="PROSITE" id="PS50109">
    <property type="entry name" value="HIS_KIN"/>
    <property type="match status" value="1"/>
</dbReference>
<dbReference type="GO" id="GO:0046983">
    <property type="term" value="F:protein dimerization activity"/>
    <property type="evidence" value="ECO:0007669"/>
    <property type="project" value="InterPro"/>
</dbReference>
<keyword evidence="3" id="KW-0902">Two-component regulatory system</keyword>
<keyword evidence="1" id="KW-0808">Transferase</keyword>
<accession>A0A1H2U060</accession>
<dbReference type="Pfam" id="PF07730">
    <property type="entry name" value="HisKA_3"/>
    <property type="match status" value="1"/>
</dbReference>
<dbReference type="SUPFAM" id="SSF55874">
    <property type="entry name" value="ATPase domain of HSP90 chaperone/DNA topoisomerase II/histidine kinase"/>
    <property type="match status" value="1"/>
</dbReference>
<dbReference type="InterPro" id="IPR050482">
    <property type="entry name" value="Sensor_HK_TwoCompSys"/>
</dbReference>
<evidence type="ECO:0000256" key="3">
    <source>
        <dbReference type="ARBA" id="ARBA00023012"/>
    </source>
</evidence>
<evidence type="ECO:0000256" key="1">
    <source>
        <dbReference type="ARBA" id="ARBA00022679"/>
    </source>
</evidence>
<dbReference type="Pfam" id="PF00989">
    <property type="entry name" value="PAS"/>
    <property type="match status" value="1"/>
</dbReference>
<dbReference type="InterPro" id="IPR013767">
    <property type="entry name" value="PAS_fold"/>
</dbReference>
<gene>
    <name evidence="6" type="ORF">SAMN05421882_101356</name>
</gene>
<dbReference type="InterPro" id="IPR011712">
    <property type="entry name" value="Sig_transdc_His_kin_sub3_dim/P"/>
</dbReference>
<feature type="domain" description="Histidine kinase" evidence="4">
    <location>
        <begin position="195"/>
        <end position="391"/>
    </location>
</feature>
<dbReference type="Pfam" id="PF02518">
    <property type="entry name" value="HATPase_c"/>
    <property type="match status" value="1"/>
</dbReference>
<keyword evidence="2 6" id="KW-0418">Kinase</keyword>
<organism evidence="6 7">
    <name type="scientific">Nitrosomonas communis</name>
    <dbReference type="NCBI Taxonomy" id="44574"/>
    <lineage>
        <taxon>Bacteria</taxon>
        <taxon>Pseudomonadati</taxon>
        <taxon>Pseudomonadota</taxon>
        <taxon>Betaproteobacteria</taxon>
        <taxon>Nitrosomonadales</taxon>
        <taxon>Nitrosomonadaceae</taxon>
        <taxon>Nitrosomonas</taxon>
    </lineage>
</organism>
<dbReference type="GO" id="GO:0016020">
    <property type="term" value="C:membrane"/>
    <property type="evidence" value="ECO:0007669"/>
    <property type="project" value="InterPro"/>
</dbReference>
<dbReference type="AlphaFoldDB" id="A0A1H2U060"/>
<evidence type="ECO:0000313" key="6">
    <source>
        <dbReference type="EMBL" id="SDW49358.1"/>
    </source>
</evidence>
<protein>
    <submittedName>
        <fullName evidence="6">Two-component system, NarL family, nitrate/nitrite sensor histidine kinase NarX/two-component system, NarL family, sensor histidine kinase UhpB</fullName>
    </submittedName>
</protein>
<dbReference type="PANTHER" id="PTHR24421">
    <property type="entry name" value="NITRATE/NITRITE SENSOR PROTEIN NARX-RELATED"/>
    <property type="match status" value="1"/>
</dbReference>
<dbReference type="NCBIfam" id="TIGR00229">
    <property type="entry name" value="sensory_box"/>
    <property type="match status" value="1"/>
</dbReference>
<dbReference type="SUPFAM" id="SSF55785">
    <property type="entry name" value="PYP-like sensor domain (PAS domain)"/>
    <property type="match status" value="1"/>
</dbReference>
<evidence type="ECO:0000256" key="2">
    <source>
        <dbReference type="ARBA" id="ARBA00022777"/>
    </source>
</evidence>
<dbReference type="SMART" id="SM00387">
    <property type="entry name" value="HATPase_c"/>
    <property type="match status" value="1"/>
</dbReference>
<dbReference type="Gene3D" id="3.30.450.20">
    <property type="entry name" value="PAS domain"/>
    <property type="match status" value="1"/>
</dbReference>
<dbReference type="EMBL" id="FNNH01000013">
    <property type="protein sequence ID" value="SDW49358.1"/>
    <property type="molecule type" value="Genomic_DNA"/>
</dbReference>
<feature type="domain" description="PAS" evidence="5">
    <location>
        <begin position="48"/>
        <end position="118"/>
    </location>
</feature>